<keyword evidence="4" id="KW-0812">Transmembrane</keyword>
<dbReference type="PANTHER" id="PTHR45138">
    <property type="entry name" value="REGULATORY COMPONENTS OF SENSORY TRANSDUCTION SYSTEM"/>
    <property type="match status" value="1"/>
</dbReference>
<feature type="transmembrane region" description="Helical" evidence="4">
    <location>
        <begin position="17"/>
        <end position="39"/>
    </location>
</feature>
<evidence type="ECO:0000313" key="6">
    <source>
        <dbReference type="EMBL" id="PSW05077.1"/>
    </source>
</evidence>
<protein>
    <recommendedName>
        <fullName evidence="2">diguanylate cyclase</fullName>
        <ecNumber evidence="2">2.7.7.65</ecNumber>
    </recommendedName>
</protein>
<dbReference type="CDD" id="cd12914">
    <property type="entry name" value="PDC1_DGC_like"/>
    <property type="match status" value="1"/>
</dbReference>
<keyword evidence="4" id="KW-0472">Membrane</keyword>
<dbReference type="InterPro" id="IPR000160">
    <property type="entry name" value="GGDEF_dom"/>
</dbReference>
<dbReference type="SMART" id="SM00267">
    <property type="entry name" value="GGDEF"/>
    <property type="match status" value="1"/>
</dbReference>
<name>A0A2T3MYL6_9GAMM</name>
<dbReference type="Gene3D" id="3.30.70.270">
    <property type="match status" value="1"/>
</dbReference>
<dbReference type="GO" id="GO:0052621">
    <property type="term" value="F:diguanylate cyclase activity"/>
    <property type="evidence" value="ECO:0007669"/>
    <property type="project" value="UniProtKB-EC"/>
</dbReference>
<dbReference type="OrthoDB" id="9812260at2"/>
<keyword evidence="7" id="KW-1185">Reference proteome</keyword>
<sequence>MGVEAMVSYRTRNNIRYLLLVLCFLVATTVLAMMFYFVWSEQSTILDKAYRRAEFVAEMVAKQTEKSFEKVFESLEGINKLIELKPAQAHEIFFEYKQRLPELAELFLIDTDGNVVSSSSDRSFPNVLNHDYIQIHLHGSYIPYFISGPAVSDFDPDIHFIALSRRTGTADNPLSNILVAYIDIEKLYEHLFTFELPGFNEILLLSANGKLAVGYPAKMVEALSKEDQGKALWNEGEPKGLLEITLPSTSNVMMTAYKKIPHLNLLAVAGIEKEALLGTWFRKFDYVLLVAVSWIGLVLFLTILLFKTQKELAQLAMLDPLTKLPNRLYFSEASGMLLAKAKRDKSPLSMVMLDIDYFKKINDTFGHSEGDNVICALAAMMRKICRKSDLLARVGGEEFCILMPDTDSTGAKTVAERLRKNVAEQVFCHSDTDFQVTISLGIAEYGSVSSNMQVLFADSDVAMYYSKHHGRNQTSIYSPGLKKSAIEIQTEA</sequence>
<evidence type="ECO:0000259" key="5">
    <source>
        <dbReference type="PROSITE" id="PS50887"/>
    </source>
</evidence>
<comment type="cofactor">
    <cofactor evidence="1">
        <name>Mg(2+)</name>
        <dbReference type="ChEBI" id="CHEBI:18420"/>
    </cofactor>
</comment>
<evidence type="ECO:0000256" key="2">
    <source>
        <dbReference type="ARBA" id="ARBA00012528"/>
    </source>
</evidence>
<dbReference type="PROSITE" id="PS50887">
    <property type="entry name" value="GGDEF"/>
    <property type="match status" value="1"/>
</dbReference>
<keyword evidence="4" id="KW-1133">Transmembrane helix</keyword>
<comment type="catalytic activity">
    <reaction evidence="3">
        <text>2 GTP = 3',3'-c-di-GMP + 2 diphosphate</text>
        <dbReference type="Rhea" id="RHEA:24898"/>
        <dbReference type="ChEBI" id="CHEBI:33019"/>
        <dbReference type="ChEBI" id="CHEBI:37565"/>
        <dbReference type="ChEBI" id="CHEBI:58805"/>
        <dbReference type="EC" id="2.7.7.65"/>
    </reaction>
</comment>
<gene>
    <name evidence="6" type="ORF">C9I89_09785</name>
</gene>
<dbReference type="Pfam" id="PF00990">
    <property type="entry name" value="GGDEF"/>
    <property type="match status" value="1"/>
</dbReference>
<dbReference type="RefSeq" id="WP_107283178.1">
    <property type="nucleotide sequence ID" value="NZ_PYMC01000006.1"/>
</dbReference>
<proteinExistence type="predicted"/>
<evidence type="ECO:0000256" key="3">
    <source>
        <dbReference type="ARBA" id="ARBA00034247"/>
    </source>
</evidence>
<dbReference type="NCBIfam" id="TIGR00254">
    <property type="entry name" value="GGDEF"/>
    <property type="match status" value="1"/>
</dbReference>
<organism evidence="6 7">
    <name type="scientific">Photobacterium lipolyticum</name>
    <dbReference type="NCBI Taxonomy" id="266810"/>
    <lineage>
        <taxon>Bacteria</taxon>
        <taxon>Pseudomonadati</taxon>
        <taxon>Pseudomonadota</taxon>
        <taxon>Gammaproteobacteria</taxon>
        <taxon>Vibrionales</taxon>
        <taxon>Vibrionaceae</taxon>
        <taxon>Photobacterium</taxon>
    </lineage>
</organism>
<dbReference type="EC" id="2.7.7.65" evidence="2"/>
<dbReference type="Proteomes" id="UP000240904">
    <property type="component" value="Unassembled WGS sequence"/>
</dbReference>
<evidence type="ECO:0000256" key="4">
    <source>
        <dbReference type="SAM" id="Phobius"/>
    </source>
</evidence>
<evidence type="ECO:0000313" key="7">
    <source>
        <dbReference type="Proteomes" id="UP000240904"/>
    </source>
</evidence>
<dbReference type="AlphaFoldDB" id="A0A2T3MYL6"/>
<dbReference type="SUPFAM" id="SSF55073">
    <property type="entry name" value="Nucleotide cyclase"/>
    <property type="match status" value="1"/>
</dbReference>
<feature type="transmembrane region" description="Helical" evidence="4">
    <location>
        <begin position="286"/>
        <end position="306"/>
    </location>
</feature>
<dbReference type="CDD" id="cd01949">
    <property type="entry name" value="GGDEF"/>
    <property type="match status" value="1"/>
</dbReference>
<evidence type="ECO:0000256" key="1">
    <source>
        <dbReference type="ARBA" id="ARBA00001946"/>
    </source>
</evidence>
<comment type="caution">
    <text evidence="6">The sequence shown here is derived from an EMBL/GenBank/DDBJ whole genome shotgun (WGS) entry which is preliminary data.</text>
</comment>
<dbReference type="InterPro" id="IPR029787">
    <property type="entry name" value="Nucleotide_cyclase"/>
</dbReference>
<reference evidence="6 7" key="1">
    <citation type="submission" date="2018-03" db="EMBL/GenBank/DDBJ databases">
        <title>Whole genome sequencing of Histamine producing bacteria.</title>
        <authorList>
            <person name="Butler K."/>
        </authorList>
    </citation>
    <scope>NUCLEOTIDE SEQUENCE [LARGE SCALE GENOMIC DNA]</scope>
    <source>
        <strain evidence="6 7">DSM 16190</strain>
    </source>
</reference>
<dbReference type="Gene3D" id="3.30.450.20">
    <property type="entry name" value="PAS domain"/>
    <property type="match status" value="1"/>
</dbReference>
<dbReference type="InterPro" id="IPR050469">
    <property type="entry name" value="Diguanylate_Cyclase"/>
</dbReference>
<accession>A0A2T3MYL6</accession>
<dbReference type="PANTHER" id="PTHR45138:SF9">
    <property type="entry name" value="DIGUANYLATE CYCLASE DGCM-RELATED"/>
    <property type="match status" value="1"/>
</dbReference>
<dbReference type="EMBL" id="PYMC01000006">
    <property type="protein sequence ID" value="PSW05077.1"/>
    <property type="molecule type" value="Genomic_DNA"/>
</dbReference>
<dbReference type="InterPro" id="IPR043128">
    <property type="entry name" value="Rev_trsase/Diguanyl_cyclase"/>
</dbReference>
<feature type="domain" description="GGDEF" evidence="5">
    <location>
        <begin position="346"/>
        <end position="479"/>
    </location>
</feature>
<dbReference type="FunFam" id="3.30.70.270:FF:000001">
    <property type="entry name" value="Diguanylate cyclase domain protein"/>
    <property type="match status" value="1"/>
</dbReference>